<reference evidence="7" key="1">
    <citation type="submission" date="2016-10" db="EMBL/GenBank/DDBJ databases">
        <authorList>
            <person name="Varghese N."/>
            <person name="Submissions S."/>
        </authorList>
    </citation>
    <scope>NUCLEOTIDE SEQUENCE [LARGE SCALE GENOMIC DNA]</scope>
    <source>
        <strain evidence="7">DSM 8987</strain>
    </source>
</reference>
<evidence type="ECO:0000256" key="1">
    <source>
        <dbReference type="ARBA" id="ARBA00022723"/>
    </source>
</evidence>
<dbReference type="Proteomes" id="UP000243205">
    <property type="component" value="Unassembled WGS sequence"/>
</dbReference>
<gene>
    <name evidence="6" type="ORF">SAMN05661003_10557</name>
</gene>
<evidence type="ECO:0000259" key="5">
    <source>
        <dbReference type="Pfam" id="PF22039"/>
    </source>
</evidence>
<sequence>MTSEPSVDQLICARYLLPIATPPLEQGALALAQGRVVAVGNQAELLARYPGALQTDFGEALVLPCFVNAHTHLELTDYPLWQRHIDFALQASPEAPPEGFTAWLLQLIRLKKTLGRDAEIYRRSWHSGLQQAQASGTGYLGDIVTTPELLDDAARLLPGRVYVEILGQDPAAVHAQLQRLEDAIFRWPQQHWGVAPHAPYTLSDELLRLSFRQAAARQWPCTIHVAESSDEVALLENSSGPMASQLYPFVHWQQHLSPPRHLRPLQAVEQAGGLRPDCLLVHGVHLTTPDIHHIAEAGAILVLCARSNAYLACGTPPVAELVRQGVPLALGTDSLASNSSLSLWDEIAFCHQQFGEVLTPPRLLRMATLGGAQALGLRDIGQLTPGYRASFQVLRPQRLPPLAELGQFLCQPQRGDEVIALYRDGQPVALS</sequence>
<proteinExistence type="predicted"/>
<dbReference type="SUPFAM" id="SSF51556">
    <property type="entry name" value="Metallo-dependent hydrolases"/>
    <property type="match status" value="1"/>
</dbReference>
<dbReference type="SUPFAM" id="SSF51338">
    <property type="entry name" value="Composite domain of metallo-dependent hydrolases"/>
    <property type="match status" value="1"/>
</dbReference>
<accession>A0A1G7B6B9</accession>
<dbReference type="AlphaFoldDB" id="A0A1G7B6B9"/>
<feature type="domain" description="Aminodeoxyfutalosine deaminase/Imidazolonepropionase-like composite" evidence="5">
    <location>
        <begin position="27"/>
        <end position="52"/>
    </location>
</feature>
<dbReference type="RefSeq" id="WP_092077610.1">
    <property type="nucleotide sequence ID" value="NZ_CALFZY010000009.1"/>
</dbReference>
<dbReference type="InterPro" id="IPR032466">
    <property type="entry name" value="Metal_Hydrolase"/>
</dbReference>
<dbReference type="Pfam" id="PF01979">
    <property type="entry name" value="Amidohydro_1"/>
    <property type="match status" value="1"/>
</dbReference>
<dbReference type="InterPro" id="IPR050287">
    <property type="entry name" value="MTA/SAH_deaminase"/>
</dbReference>
<dbReference type="Gene3D" id="3.20.20.140">
    <property type="entry name" value="Metal-dependent hydrolases"/>
    <property type="match status" value="1"/>
</dbReference>
<protein>
    <submittedName>
        <fullName evidence="6">Cytosine/adenosine deaminase</fullName>
    </submittedName>
</protein>
<dbReference type="PANTHER" id="PTHR43794:SF11">
    <property type="entry name" value="AMIDOHYDROLASE-RELATED DOMAIN-CONTAINING PROTEIN"/>
    <property type="match status" value="1"/>
</dbReference>
<keyword evidence="3" id="KW-0862">Zinc</keyword>
<keyword evidence="7" id="KW-1185">Reference proteome</keyword>
<dbReference type="OrthoDB" id="9807210at2"/>
<organism evidence="6 7">
    <name type="scientific">Desulfuromonas thiophila</name>
    <dbReference type="NCBI Taxonomy" id="57664"/>
    <lineage>
        <taxon>Bacteria</taxon>
        <taxon>Pseudomonadati</taxon>
        <taxon>Thermodesulfobacteriota</taxon>
        <taxon>Desulfuromonadia</taxon>
        <taxon>Desulfuromonadales</taxon>
        <taxon>Desulfuromonadaceae</taxon>
        <taxon>Desulfuromonas</taxon>
    </lineage>
</organism>
<dbReference type="InterPro" id="IPR054418">
    <property type="entry name" value="MQNX/HUTI_composite_N"/>
</dbReference>
<dbReference type="Gene3D" id="2.30.40.10">
    <property type="entry name" value="Urease, subunit C, domain 1"/>
    <property type="match status" value="1"/>
</dbReference>
<dbReference type="Pfam" id="PF22039">
    <property type="entry name" value="HUTI_composite_bact"/>
    <property type="match status" value="1"/>
</dbReference>
<feature type="domain" description="Amidohydrolase-related" evidence="4">
    <location>
        <begin position="61"/>
        <end position="402"/>
    </location>
</feature>
<evidence type="ECO:0000313" key="7">
    <source>
        <dbReference type="Proteomes" id="UP000243205"/>
    </source>
</evidence>
<evidence type="ECO:0000256" key="3">
    <source>
        <dbReference type="ARBA" id="ARBA00022833"/>
    </source>
</evidence>
<dbReference type="PANTHER" id="PTHR43794">
    <property type="entry name" value="AMINOHYDROLASE SSNA-RELATED"/>
    <property type="match status" value="1"/>
</dbReference>
<dbReference type="GO" id="GO:0016810">
    <property type="term" value="F:hydrolase activity, acting on carbon-nitrogen (but not peptide) bonds"/>
    <property type="evidence" value="ECO:0007669"/>
    <property type="project" value="InterPro"/>
</dbReference>
<dbReference type="EMBL" id="FNAQ01000005">
    <property type="protein sequence ID" value="SDE21836.1"/>
    <property type="molecule type" value="Genomic_DNA"/>
</dbReference>
<evidence type="ECO:0000259" key="4">
    <source>
        <dbReference type="Pfam" id="PF01979"/>
    </source>
</evidence>
<evidence type="ECO:0000313" key="6">
    <source>
        <dbReference type="EMBL" id="SDE21836.1"/>
    </source>
</evidence>
<dbReference type="InterPro" id="IPR011059">
    <property type="entry name" value="Metal-dep_hydrolase_composite"/>
</dbReference>
<dbReference type="GO" id="GO:0046872">
    <property type="term" value="F:metal ion binding"/>
    <property type="evidence" value="ECO:0007669"/>
    <property type="project" value="UniProtKB-KW"/>
</dbReference>
<keyword evidence="1" id="KW-0479">Metal-binding</keyword>
<dbReference type="InterPro" id="IPR006680">
    <property type="entry name" value="Amidohydro-rel"/>
</dbReference>
<dbReference type="STRING" id="57664.SAMN05661003_10557"/>
<evidence type="ECO:0000256" key="2">
    <source>
        <dbReference type="ARBA" id="ARBA00022801"/>
    </source>
</evidence>
<name>A0A1G7B6B9_9BACT</name>
<keyword evidence="2" id="KW-0378">Hydrolase</keyword>